<dbReference type="InterPro" id="IPR035965">
    <property type="entry name" value="PAS-like_dom_sf"/>
</dbReference>
<name>A0A2P7R135_9GAMM</name>
<proteinExistence type="predicted"/>
<dbReference type="SUPFAM" id="SSF55785">
    <property type="entry name" value="PYP-like sensor domain (PAS domain)"/>
    <property type="match status" value="1"/>
</dbReference>
<dbReference type="InterPro" id="IPR000014">
    <property type="entry name" value="PAS"/>
</dbReference>
<comment type="catalytic activity">
    <reaction evidence="3">
        <text>2 GTP = 3',3'-c-di-GMP + 2 diphosphate</text>
        <dbReference type="Rhea" id="RHEA:24898"/>
        <dbReference type="ChEBI" id="CHEBI:33019"/>
        <dbReference type="ChEBI" id="CHEBI:37565"/>
        <dbReference type="ChEBI" id="CHEBI:58805"/>
        <dbReference type="EC" id="2.7.7.65"/>
    </reaction>
</comment>
<dbReference type="EC" id="2.7.7.65" evidence="2"/>
<reference evidence="6 7" key="1">
    <citation type="submission" date="2018-03" db="EMBL/GenBank/DDBJ databases">
        <title>The draft genome of Zobellella taiwanensis JCM 13381.</title>
        <authorList>
            <person name="Liu L."/>
            <person name="Li L."/>
            <person name="Wang T."/>
            <person name="Zhang X."/>
            <person name="Liang L."/>
        </authorList>
    </citation>
    <scope>NUCLEOTIDE SEQUENCE [LARGE SCALE GENOMIC DNA]</scope>
    <source>
        <strain evidence="6 7">JCM 13381</strain>
    </source>
</reference>
<dbReference type="GO" id="GO:1902201">
    <property type="term" value="P:negative regulation of bacterial-type flagellum-dependent cell motility"/>
    <property type="evidence" value="ECO:0007669"/>
    <property type="project" value="TreeGrafter"/>
</dbReference>
<dbReference type="RefSeq" id="WP_106453268.1">
    <property type="nucleotide sequence ID" value="NZ_PXYH01000009.1"/>
</dbReference>
<sequence>MTLPPTLHQQPCGLLTVDETNRIRFINAPLADWLGQDADRLLGAPLDRLLGASARVYYLAQILPSLQQQGYIDEVYLRLKTPGGELPVLLNARRRDLARGRAFDLAIMPIHRRHLFEEQLLQARHAAEQAMRHKEQAYRELEQARAALEQQQQQLTELNRQLEQLATTDPLTGLYNRRVYERELGMQLSLFQRQHQPFSLVLADIDHFKQINDRHGHDMGDRVLHTVAGELKGQLRDLDWLARVGGEEFAVILPGSDQAAALAVAERLRRHIAALDWPWGQVTISLGLAEVGPNDTQSSLFSRADQALYRAKAQGRNQVQTAPDETAPG</sequence>
<dbReference type="PROSITE" id="PS50887">
    <property type="entry name" value="GGDEF"/>
    <property type="match status" value="1"/>
</dbReference>
<dbReference type="Gene3D" id="3.30.70.270">
    <property type="match status" value="1"/>
</dbReference>
<dbReference type="Gene3D" id="3.30.450.20">
    <property type="entry name" value="PAS domain"/>
    <property type="match status" value="1"/>
</dbReference>
<dbReference type="CDD" id="cd00130">
    <property type="entry name" value="PAS"/>
    <property type="match status" value="1"/>
</dbReference>
<evidence type="ECO:0000313" key="6">
    <source>
        <dbReference type="EMBL" id="PSJ43926.1"/>
    </source>
</evidence>
<comment type="caution">
    <text evidence="6">The sequence shown here is derived from an EMBL/GenBank/DDBJ whole genome shotgun (WGS) entry which is preliminary data.</text>
</comment>
<evidence type="ECO:0000313" key="7">
    <source>
        <dbReference type="Proteomes" id="UP000242181"/>
    </source>
</evidence>
<dbReference type="NCBIfam" id="TIGR00254">
    <property type="entry name" value="GGDEF"/>
    <property type="match status" value="1"/>
</dbReference>
<dbReference type="FunFam" id="3.30.70.270:FF:000001">
    <property type="entry name" value="Diguanylate cyclase domain protein"/>
    <property type="match status" value="1"/>
</dbReference>
<evidence type="ECO:0000259" key="5">
    <source>
        <dbReference type="PROSITE" id="PS50887"/>
    </source>
</evidence>
<dbReference type="Proteomes" id="UP000242181">
    <property type="component" value="Unassembled WGS sequence"/>
</dbReference>
<accession>A0A2P7R135</accession>
<keyword evidence="4" id="KW-0175">Coiled coil</keyword>
<dbReference type="EMBL" id="PXYH01000009">
    <property type="protein sequence ID" value="PSJ43926.1"/>
    <property type="molecule type" value="Genomic_DNA"/>
</dbReference>
<dbReference type="InterPro" id="IPR000160">
    <property type="entry name" value="GGDEF_dom"/>
</dbReference>
<dbReference type="SMART" id="SM00267">
    <property type="entry name" value="GGDEF"/>
    <property type="match status" value="1"/>
</dbReference>
<dbReference type="Pfam" id="PF00990">
    <property type="entry name" value="GGDEF"/>
    <property type="match status" value="1"/>
</dbReference>
<keyword evidence="7" id="KW-1185">Reference proteome</keyword>
<gene>
    <name evidence="6" type="ORF">C7I36_08370</name>
</gene>
<evidence type="ECO:0000256" key="2">
    <source>
        <dbReference type="ARBA" id="ARBA00012528"/>
    </source>
</evidence>
<dbReference type="InterPro" id="IPR050469">
    <property type="entry name" value="Diguanylate_Cyclase"/>
</dbReference>
<evidence type="ECO:0000256" key="4">
    <source>
        <dbReference type="SAM" id="Coils"/>
    </source>
</evidence>
<dbReference type="PANTHER" id="PTHR45138">
    <property type="entry name" value="REGULATORY COMPONENTS OF SENSORY TRANSDUCTION SYSTEM"/>
    <property type="match status" value="1"/>
</dbReference>
<dbReference type="OrthoDB" id="9812260at2"/>
<dbReference type="GO" id="GO:0005886">
    <property type="term" value="C:plasma membrane"/>
    <property type="evidence" value="ECO:0007669"/>
    <property type="project" value="TreeGrafter"/>
</dbReference>
<feature type="coiled-coil region" evidence="4">
    <location>
        <begin position="124"/>
        <end position="168"/>
    </location>
</feature>
<protein>
    <recommendedName>
        <fullName evidence="2">diguanylate cyclase</fullName>
        <ecNumber evidence="2">2.7.7.65</ecNumber>
    </recommendedName>
</protein>
<dbReference type="AlphaFoldDB" id="A0A2P7R135"/>
<dbReference type="PANTHER" id="PTHR45138:SF9">
    <property type="entry name" value="DIGUANYLATE CYCLASE DGCM-RELATED"/>
    <property type="match status" value="1"/>
</dbReference>
<dbReference type="InterPro" id="IPR043128">
    <property type="entry name" value="Rev_trsase/Diguanyl_cyclase"/>
</dbReference>
<feature type="domain" description="GGDEF" evidence="5">
    <location>
        <begin position="196"/>
        <end position="324"/>
    </location>
</feature>
<evidence type="ECO:0000256" key="1">
    <source>
        <dbReference type="ARBA" id="ARBA00001946"/>
    </source>
</evidence>
<evidence type="ECO:0000256" key="3">
    <source>
        <dbReference type="ARBA" id="ARBA00034247"/>
    </source>
</evidence>
<dbReference type="GO" id="GO:0043709">
    <property type="term" value="P:cell adhesion involved in single-species biofilm formation"/>
    <property type="evidence" value="ECO:0007669"/>
    <property type="project" value="TreeGrafter"/>
</dbReference>
<dbReference type="SUPFAM" id="SSF55073">
    <property type="entry name" value="Nucleotide cyclase"/>
    <property type="match status" value="1"/>
</dbReference>
<comment type="cofactor">
    <cofactor evidence="1">
        <name>Mg(2+)</name>
        <dbReference type="ChEBI" id="CHEBI:18420"/>
    </cofactor>
</comment>
<dbReference type="InterPro" id="IPR029787">
    <property type="entry name" value="Nucleotide_cyclase"/>
</dbReference>
<organism evidence="6 7">
    <name type="scientific">Zobellella taiwanensis</name>
    <dbReference type="NCBI Taxonomy" id="347535"/>
    <lineage>
        <taxon>Bacteria</taxon>
        <taxon>Pseudomonadati</taxon>
        <taxon>Pseudomonadota</taxon>
        <taxon>Gammaproteobacteria</taxon>
        <taxon>Aeromonadales</taxon>
        <taxon>Aeromonadaceae</taxon>
        <taxon>Zobellella</taxon>
    </lineage>
</organism>
<dbReference type="GO" id="GO:0052621">
    <property type="term" value="F:diguanylate cyclase activity"/>
    <property type="evidence" value="ECO:0007669"/>
    <property type="project" value="UniProtKB-EC"/>
</dbReference>
<dbReference type="CDD" id="cd01949">
    <property type="entry name" value="GGDEF"/>
    <property type="match status" value="1"/>
</dbReference>